<protein>
    <recommendedName>
        <fullName evidence="5">Glycosyltransferase 2-like domain-containing protein</fullName>
    </recommendedName>
</protein>
<reference evidence="6 7" key="1">
    <citation type="submission" date="2019-06" db="EMBL/GenBank/DDBJ databases">
        <title>Whole genome shotgun sequence of Cellulomonas uda NBRC 3747.</title>
        <authorList>
            <person name="Hosoyama A."/>
            <person name="Uohara A."/>
            <person name="Ohji S."/>
            <person name="Ichikawa N."/>
        </authorList>
    </citation>
    <scope>NUCLEOTIDE SEQUENCE [LARGE SCALE GENOMIC DNA]</scope>
    <source>
        <strain evidence="6 7">NBRC 3747</strain>
    </source>
</reference>
<dbReference type="EMBL" id="BJLP01000025">
    <property type="protein sequence ID" value="GEA81248.1"/>
    <property type="molecule type" value="Genomic_DNA"/>
</dbReference>
<dbReference type="PANTHER" id="PTHR43179">
    <property type="entry name" value="RHAMNOSYLTRANSFERASE WBBL"/>
    <property type="match status" value="1"/>
</dbReference>
<evidence type="ECO:0000313" key="7">
    <source>
        <dbReference type="Proteomes" id="UP000315842"/>
    </source>
</evidence>
<dbReference type="RefSeq" id="WP_141320309.1">
    <property type="nucleotide sequence ID" value="NZ_BJLP01000025.1"/>
</dbReference>
<evidence type="ECO:0000259" key="5">
    <source>
        <dbReference type="Pfam" id="PF00535"/>
    </source>
</evidence>
<comment type="pathway">
    <text evidence="1">Cell wall biogenesis; cell wall polysaccharide biosynthesis.</text>
</comment>
<keyword evidence="4" id="KW-0808">Transferase</keyword>
<comment type="caution">
    <text evidence="6">The sequence shown here is derived from an EMBL/GenBank/DDBJ whole genome shotgun (WGS) entry which is preliminary data.</text>
</comment>
<dbReference type="InterPro" id="IPR001173">
    <property type="entry name" value="Glyco_trans_2-like"/>
</dbReference>
<accession>A0A4Y3KE15</accession>
<gene>
    <name evidence="6" type="ORF">CUD01_16920</name>
</gene>
<dbReference type="Proteomes" id="UP000315842">
    <property type="component" value="Unassembled WGS sequence"/>
</dbReference>
<dbReference type="Pfam" id="PF00535">
    <property type="entry name" value="Glycos_transf_2"/>
    <property type="match status" value="1"/>
</dbReference>
<dbReference type="Gene3D" id="3.90.550.10">
    <property type="entry name" value="Spore Coat Polysaccharide Biosynthesis Protein SpsA, Chain A"/>
    <property type="match status" value="1"/>
</dbReference>
<name>A0A4Y3KE15_CELUD</name>
<dbReference type="AlphaFoldDB" id="A0A4Y3KE15"/>
<evidence type="ECO:0000256" key="3">
    <source>
        <dbReference type="ARBA" id="ARBA00022676"/>
    </source>
</evidence>
<dbReference type="PANTHER" id="PTHR43179:SF12">
    <property type="entry name" value="GALACTOFURANOSYLTRANSFERASE GLFT2"/>
    <property type="match status" value="1"/>
</dbReference>
<evidence type="ECO:0000256" key="1">
    <source>
        <dbReference type="ARBA" id="ARBA00004776"/>
    </source>
</evidence>
<keyword evidence="3" id="KW-0328">Glycosyltransferase</keyword>
<evidence type="ECO:0000256" key="4">
    <source>
        <dbReference type="ARBA" id="ARBA00022679"/>
    </source>
</evidence>
<dbReference type="SUPFAM" id="SSF53448">
    <property type="entry name" value="Nucleotide-diphospho-sugar transferases"/>
    <property type="match status" value="1"/>
</dbReference>
<keyword evidence="7" id="KW-1185">Reference proteome</keyword>
<feature type="domain" description="Glycosyltransferase 2-like" evidence="5">
    <location>
        <begin position="7"/>
        <end position="155"/>
    </location>
</feature>
<comment type="similarity">
    <text evidence="2">Belongs to the glycosyltransferase 2 family.</text>
</comment>
<evidence type="ECO:0000313" key="6">
    <source>
        <dbReference type="EMBL" id="GEA81248.1"/>
    </source>
</evidence>
<dbReference type="InterPro" id="IPR029044">
    <property type="entry name" value="Nucleotide-diphossugar_trans"/>
</dbReference>
<dbReference type="GO" id="GO:0016757">
    <property type="term" value="F:glycosyltransferase activity"/>
    <property type="evidence" value="ECO:0007669"/>
    <property type="project" value="UniProtKB-KW"/>
</dbReference>
<evidence type="ECO:0000256" key="2">
    <source>
        <dbReference type="ARBA" id="ARBA00006739"/>
    </source>
</evidence>
<organism evidence="6 7">
    <name type="scientific">Cellulomonas uda</name>
    <dbReference type="NCBI Taxonomy" id="1714"/>
    <lineage>
        <taxon>Bacteria</taxon>
        <taxon>Bacillati</taxon>
        <taxon>Actinomycetota</taxon>
        <taxon>Actinomycetes</taxon>
        <taxon>Micrococcales</taxon>
        <taxon>Cellulomonadaceae</taxon>
        <taxon>Cellulomonas</taxon>
    </lineage>
</organism>
<sequence>MSRTVVVAMLTYRRPQDLAQAVPAFLAQAAAHDATLLVVDNDPDGSARAWVEGLDDARVRYVHEPRPGIAAGRNRALTECADADLLVFVDDDETPEPGWLDALLAQYERTLPAAVVGAVVSQFPGEVEPWVHEGRFFERRRLRTGTTTDVAATNNLLLDVRQVRALGVTFDERFGLSGGSDTLFTRTLVRRGGRMVWCDEAVVVDHVPTDRATPGWVLARARRSGNSAARAQVAVAQGAAERTRARLAYVVRGGARVVGGGLRVALAAVRRDRVAGLVGRRNVSRGVGMLGGAFGHVVVEYGRPAELSPRADDAARR</sequence>
<proteinExistence type="inferred from homology"/>